<sequence length="248" mass="27643">MRKWEHPGLLLLLGSVLGGLVTAIYLTDFFGFHLPTVLLPETIDSGWGSLLGGLITGVVAVGLFLVQRHVDRRDRDKFVKAEDAIRLSRAEQHLKKVGSFFDNPRALAGLEGWLRSEDFDYITKDLDEIISAVAILRVGASSFANAIGKSSDCLYEIAGHGRVYSKFRRDVHRWAIDLREISDSFAENLLEIKGKDWETPETLSDDDLSHICRLITVSLLQIKSAILTLEVLRERVLLLSLQEGSSGI</sequence>
<dbReference type="RefSeq" id="WP_062961247.1">
    <property type="nucleotide sequence ID" value="NZ_JPWJ01000001.1"/>
</dbReference>
<gene>
    <name evidence="2" type="ORF">TH44_03585</name>
</gene>
<accession>A0A367XJG6</accession>
<organism evidence="2 3">
    <name type="scientific">Thalassospira xiamenensis</name>
    <dbReference type="NCBI Taxonomy" id="220697"/>
    <lineage>
        <taxon>Bacteria</taxon>
        <taxon>Pseudomonadati</taxon>
        <taxon>Pseudomonadota</taxon>
        <taxon>Alphaproteobacteria</taxon>
        <taxon>Rhodospirillales</taxon>
        <taxon>Thalassospiraceae</taxon>
        <taxon>Thalassospira</taxon>
    </lineage>
</organism>
<comment type="caution">
    <text evidence="2">The sequence shown here is derived from an EMBL/GenBank/DDBJ whole genome shotgun (WGS) entry which is preliminary data.</text>
</comment>
<dbReference type="EMBL" id="JPWJ01000001">
    <property type="protein sequence ID" value="RCK53280.1"/>
    <property type="molecule type" value="Genomic_DNA"/>
</dbReference>
<protein>
    <submittedName>
        <fullName evidence="2">Uncharacterized protein</fullName>
    </submittedName>
</protein>
<keyword evidence="1" id="KW-0812">Transmembrane</keyword>
<name>A0A367XJG6_9PROT</name>
<evidence type="ECO:0000313" key="2">
    <source>
        <dbReference type="EMBL" id="RCK53280.1"/>
    </source>
</evidence>
<feature type="transmembrane region" description="Helical" evidence="1">
    <location>
        <begin position="47"/>
        <end position="66"/>
    </location>
</feature>
<dbReference type="AlphaFoldDB" id="A0A367XJG6"/>
<evidence type="ECO:0000313" key="3">
    <source>
        <dbReference type="Proteomes" id="UP000252266"/>
    </source>
</evidence>
<reference evidence="2 3" key="1">
    <citation type="submission" date="2014-07" db="EMBL/GenBank/DDBJ databases">
        <title>Draft genome sequence of Thalassospira xiamenensis IB13.</title>
        <authorList>
            <person name="Lai Q."/>
            <person name="Shao Z."/>
        </authorList>
    </citation>
    <scope>NUCLEOTIDE SEQUENCE [LARGE SCALE GENOMIC DNA]</scope>
    <source>
        <strain evidence="2 3">IB13</strain>
    </source>
</reference>
<proteinExistence type="predicted"/>
<dbReference type="Proteomes" id="UP000252266">
    <property type="component" value="Unassembled WGS sequence"/>
</dbReference>
<keyword evidence="1" id="KW-1133">Transmembrane helix</keyword>
<keyword evidence="1" id="KW-0472">Membrane</keyword>
<evidence type="ECO:0000256" key="1">
    <source>
        <dbReference type="SAM" id="Phobius"/>
    </source>
</evidence>